<dbReference type="InterPro" id="IPR027417">
    <property type="entry name" value="P-loop_NTPase"/>
</dbReference>
<dbReference type="PANTHER" id="PTHR10039:SF16">
    <property type="entry name" value="GPI INOSITOL-DEACYLASE"/>
    <property type="match status" value="1"/>
</dbReference>
<evidence type="ECO:0000256" key="1">
    <source>
        <dbReference type="ARBA" id="ARBA00022737"/>
    </source>
</evidence>
<evidence type="ECO:0000313" key="4">
    <source>
        <dbReference type="EMBL" id="PUU80621.1"/>
    </source>
</evidence>
<dbReference type="InterPro" id="IPR056884">
    <property type="entry name" value="NPHP3-like_N"/>
</dbReference>
<comment type="caution">
    <text evidence="4">The sequence shown here is derived from an EMBL/GenBank/DDBJ whole genome shotgun (WGS) entry which is preliminary data.</text>
</comment>
<keyword evidence="1" id="KW-0677">Repeat</keyword>
<dbReference type="Gene3D" id="3.40.50.300">
    <property type="entry name" value="P-loop containing nucleotide triphosphate hydrolases"/>
    <property type="match status" value="1"/>
</dbReference>
<keyword evidence="5" id="KW-1185">Reference proteome</keyword>
<dbReference type="AlphaFoldDB" id="A0A2T6ZYT0"/>
<accession>A0A2T6ZYT0</accession>
<evidence type="ECO:0000256" key="2">
    <source>
        <dbReference type="SAM" id="MobiDB-lite"/>
    </source>
</evidence>
<feature type="region of interest" description="Disordered" evidence="2">
    <location>
        <begin position="1"/>
        <end position="23"/>
    </location>
</feature>
<dbReference type="OrthoDB" id="1577640at2759"/>
<dbReference type="PANTHER" id="PTHR10039">
    <property type="entry name" value="AMELOGENIN"/>
    <property type="match status" value="1"/>
</dbReference>
<feature type="domain" description="Nephrocystin 3-like N-terminal" evidence="3">
    <location>
        <begin position="53"/>
        <end position="224"/>
    </location>
</feature>
<feature type="compositionally biased region" description="Polar residues" evidence="2">
    <location>
        <begin position="1"/>
        <end position="21"/>
    </location>
</feature>
<dbReference type="EMBL" id="NESQ01000060">
    <property type="protein sequence ID" value="PUU80621.1"/>
    <property type="molecule type" value="Genomic_DNA"/>
</dbReference>
<sequence length="286" mass="32061">MDTDNQFGLNDHGSSSVPNEHTITDEGKDIFSWLSTLEPQKQHSHVSHSRLKGVGGWFLETAEFRSWRDDDSEFVGQILFCQGVPGAGKTFISSLAIDNLSEISDPARAKIGVSYIYNDYRNQKYQDSAGIMGGLLKQLLAGLPDMPEEVTQAFQEAKECLGGQDSLLPTILKLFPSVLASFGQVFMLIDAWDEFSADTRFMLFRSLRQVTQGSPKTRLLLTGRSHIRPELDEYLAKPTIFVTIQPTPDDIEMFSRWKLGQDLVPDSMDGDLRSEITAQIHKLPKM</sequence>
<protein>
    <recommendedName>
        <fullName evidence="3">Nephrocystin 3-like N-terminal domain-containing protein</fullName>
    </recommendedName>
</protein>
<dbReference type="Pfam" id="PF24883">
    <property type="entry name" value="NPHP3_N"/>
    <property type="match status" value="1"/>
</dbReference>
<evidence type="ECO:0000313" key="5">
    <source>
        <dbReference type="Proteomes" id="UP000244722"/>
    </source>
</evidence>
<name>A0A2T6ZYT0_TUBBO</name>
<dbReference type="STRING" id="42251.A0A2T6ZYT0"/>
<evidence type="ECO:0000259" key="3">
    <source>
        <dbReference type="Pfam" id="PF24883"/>
    </source>
</evidence>
<gene>
    <name evidence="4" type="ORF">B9Z19DRAFT_974143</name>
</gene>
<dbReference type="Proteomes" id="UP000244722">
    <property type="component" value="Unassembled WGS sequence"/>
</dbReference>
<reference evidence="4 5" key="1">
    <citation type="submission" date="2017-04" db="EMBL/GenBank/DDBJ databases">
        <title>Draft genome sequence of Tuber borchii Vittad., a whitish edible truffle.</title>
        <authorList>
            <consortium name="DOE Joint Genome Institute"/>
            <person name="Murat C."/>
            <person name="Kuo A."/>
            <person name="Barry K.W."/>
            <person name="Clum A."/>
            <person name="Dockter R.B."/>
            <person name="Fauchery L."/>
            <person name="Iotti M."/>
            <person name="Kohler A."/>
            <person name="Labutti K."/>
            <person name="Lindquist E.A."/>
            <person name="Lipzen A."/>
            <person name="Ohm R.A."/>
            <person name="Wang M."/>
            <person name="Grigoriev I.V."/>
            <person name="Zambonelli A."/>
            <person name="Martin F.M."/>
        </authorList>
    </citation>
    <scope>NUCLEOTIDE SEQUENCE [LARGE SCALE GENOMIC DNA]</scope>
    <source>
        <strain evidence="4 5">Tbo3840</strain>
    </source>
</reference>
<organism evidence="4 5">
    <name type="scientific">Tuber borchii</name>
    <name type="common">White truffle</name>
    <dbReference type="NCBI Taxonomy" id="42251"/>
    <lineage>
        <taxon>Eukaryota</taxon>
        <taxon>Fungi</taxon>
        <taxon>Dikarya</taxon>
        <taxon>Ascomycota</taxon>
        <taxon>Pezizomycotina</taxon>
        <taxon>Pezizomycetes</taxon>
        <taxon>Pezizales</taxon>
        <taxon>Tuberaceae</taxon>
        <taxon>Tuber</taxon>
    </lineage>
</organism>
<proteinExistence type="predicted"/>